<dbReference type="Proteomes" id="UP000521199">
    <property type="component" value="Unassembled WGS sequence"/>
</dbReference>
<evidence type="ECO:0000313" key="1">
    <source>
        <dbReference type="EMBL" id="MBB5207305.1"/>
    </source>
</evidence>
<name>A0A7W8G149_9GAMM</name>
<evidence type="ECO:0000313" key="2">
    <source>
        <dbReference type="Proteomes" id="UP000521199"/>
    </source>
</evidence>
<dbReference type="RefSeq" id="WP_183959819.1">
    <property type="nucleotide sequence ID" value="NZ_JACHHP010000001.1"/>
</dbReference>
<dbReference type="PROSITE" id="PS51257">
    <property type="entry name" value="PROKAR_LIPOPROTEIN"/>
    <property type="match status" value="1"/>
</dbReference>
<proteinExistence type="predicted"/>
<gene>
    <name evidence="1" type="ORF">HNQ52_000821</name>
</gene>
<reference evidence="1 2" key="1">
    <citation type="submission" date="2020-08" db="EMBL/GenBank/DDBJ databases">
        <title>Genomic Encyclopedia of Type Strains, Phase IV (KMG-IV): sequencing the most valuable type-strain genomes for metagenomic binning, comparative biology and taxonomic classification.</title>
        <authorList>
            <person name="Goeker M."/>
        </authorList>
    </citation>
    <scope>NUCLEOTIDE SEQUENCE [LARGE SCALE GENOMIC DNA]</scope>
    <source>
        <strain evidence="1 2">DSM 24163</strain>
    </source>
</reference>
<dbReference type="AlphaFoldDB" id="A0A7W8G149"/>
<sequence length="159" mass="16680">MARRLVLSVSCLLLCGLLLSACGGGGPRKRVFPPAASVQELTVLPDGTWSLAVRLQNFSNVSQRFASIDAALRIGGHEAGAIRGTPDLTVGPESVEIVVVTLAPSPDATAAVRAALDARRSVRYALAGDIASSEPDRRRDDFIHESQLTPVPGLSGVLR</sequence>
<organism evidence="1 2">
    <name type="scientific">Chiayiivirga flava</name>
    <dbReference type="NCBI Taxonomy" id="659595"/>
    <lineage>
        <taxon>Bacteria</taxon>
        <taxon>Pseudomonadati</taxon>
        <taxon>Pseudomonadota</taxon>
        <taxon>Gammaproteobacteria</taxon>
        <taxon>Lysobacterales</taxon>
        <taxon>Lysobacteraceae</taxon>
        <taxon>Chiayiivirga</taxon>
    </lineage>
</organism>
<dbReference type="EMBL" id="JACHHP010000001">
    <property type="protein sequence ID" value="MBB5207305.1"/>
    <property type="molecule type" value="Genomic_DNA"/>
</dbReference>
<keyword evidence="2" id="KW-1185">Reference proteome</keyword>
<protein>
    <recommendedName>
        <fullName evidence="3">Late embryogenesis abundant protein LEA-2 subgroup domain-containing protein</fullName>
    </recommendedName>
</protein>
<comment type="caution">
    <text evidence="1">The sequence shown here is derived from an EMBL/GenBank/DDBJ whole genome shotgun (WGS) entry which is preliminary data.</text>
</comment>
<accession>A0A7W8G149</accession>
<evidence type="ECO:0008006" key="3">
    <source>
        <dbReference type="Google" id="ProtNLM"/>
    </source>
</evidence>